<comment type="caution">
    <text evidence="3">The sequence shown here is derived from an EMBL/GenBank/DDBJ whole genome shotgun (WGS) entry which is preliminary data.</text>
</comment>
<evidence type="ECO:0000256" key="2">
    <source>
        <dbReference type="SAM" id="Phobius"/>
    </source>
</evidence>
<dbReference type="InParanoid" id="A0A200Q486"/>
<feature type="transmembrane region" description="Helical" evidence="2">
    <location>
        <begin position="44"/>
        <end position="69"/>
    </location>
</feature>
<dbReference type="OrthoDB" id="1922941at2759"/>
<dbReference type="PANTHER" id="PTHR46666:SF2">
    <property type="entry name" value="60S RIBOSOMAL L18A-LIKE PROTEIN"/>
    <property type="match status" value="1"/>
</dbReference>
<dbReference type="PANTHER" id="PTHR46666">
    <property type="entry name" value="60S RIBOSOMAL L18A-LIKE PROTEIN"/>
    <property type="match status" value="1"/>
</dbReference>
<reference evidence="3 4" key="1">
    <citation type="journal article" date="2017" name="Mol. Plant">
        <title>The Genome of Medicinal Plant Macleaya cordata Provides New Insights into Benzylisoquinoline Alkaloids Metabolism.</title>
        <authorList>
            <person name="Liu X."/>
            <person name="Liu Y."/>
            <person name="Huang P."/>
            <person name="Ma Y."/>
            <person name="Qing Z."/>
            <person name="Tang Q."/>
            <person name="Cao H."/>
            <person name="Cheng P."/>
            <person name="Zheng Y."/>
            <person name="Yuan Z."/>
            <person name="Zhou Y."/>
            <person name="Liu J."/>
            <person name="Tang Z."/>
            <person name="Zhuo Y."/>
            <person name="Zhang Y."/>
            <person name="Yu L."/>
            <person name="Huang J."/>
            <person name="Yang P."/>
            <person name="Peng Q."/>
            <person name="Zhang J."/>
            <person name="Jiang W."/>
            <person name="Zhang Z."/>
            <person name="Lin K."/>
            <person name="Ro D.K."/>
            <person name="Chen X."/>
            <person name="Xiong X."/>
            <person name="Shang Y."/>
            <person name="Huang S."/>
            <person name="Zeng J."/>
        </authorList>
    </citation>
    <scope>NUCLEOTIDE SEQUENCE [LARGE SCALE GENOMIC DNA]</scope>
    <source>
        <strain evidence="4">cv. BLH2017</strain>
        <tissue evidence="3">Root</tissue>
    </source>
</reference>
<keyword evidence="2" id="KW-1133">Transmembrane helix</keyword>
<name>A0A200Q486_MACCD</name>
<keyword evidence="2" id="KW-0472">Membrane</keyword>
<dbReference type="STRING" id="56857.A0A200Q486"/>
<protein>
    <submittedName>
        <fullName evidence="3">Uncharacterized protein</fullName>
    </submittedName>
</protein>
<evidence type="ECO:0000313" key="3">
    <source>
        <dbReference type="EMBL" id="OVA05278.1"/>
    </source>
</evidence>
<proteinExistence type="predicted"/>
<organism evidence="3 4">
    <name type="scientific">Macleaya cordata</name>
    <name type="common">Five-seeded plume-poppy</name>
    <name type="synonym">Bocconia cordata</name>
    <dbReference type="NCBI Taxonomy" id="56857"/>
    <lineage>
        <taxon>Eukaryota</taxon>
        <taxon>Viridiplantae</taxon>
        <taxon>Streptophyta</taxon>
        <taxon>Embryophyta</taxon>
        <taxon>Tracheophyta</taxon>
        <taxon>Spermatophyta</taxon>
        <taxon>Magnoliopsida</taxon>
        <taxon>Ranunculales</taxon>
        <taxon>Papaveraceae</taxon>
        <taxon>Papaveroideae</taxon>
        <taxon>Macleaya</taxon>
    </lineage>
</organism>
<evidence type="ECO:0000256" key="1">
    <source>
        <dbReference type="SAM" id="MobiDB-lite"/>
    </source>
</evidence>
<dbReference type="Proteomes" id="UP000195402">
    <property type="component" value="Unassembled WGS sequence"/>
</dbReference>
<accession>A0A200Q486</accession>
<keyword evidence="2" id="KW-0812">Transmembrane</keyword>
<dbReference type="AlphaFoldDB" id="A0A200Q486"/>
<sequence>MISCSLAGGDKRSKGAVAQHQPDEGKCSLLTSGDYSSGLYNKPLSCFGCGIGWLSFIMGFTFPLLWYYATFLYLGNLKD</sequence>
<gene>
    <name evidence="3" type="ORF">BVC80_441g17</name>
</gene>
<dbReference type="EMBL" id="MVGT01003118">
    <property type="protein sequence ID" value="OVA05278.1"/>
    <property type="molecule type" value="Genomic_DNA"/>
</dbReference>
<keyword evidence="4" id="KW-1185">Reference proteome</keyword>
<evidence type="ECO:0000313" key="4">
    <source>
        <dbReference type="Proteomes" id="UP000195402"/>
    </source>
</evidence>
<feature type="region of interest" description="Disordered" evidence="1">
    <location>
        <begin position="1"/>
        <end position="23"/>
    </location>
</feature>